<reference evidence="2" key="1">
    <citation type="journal article" date="2019" name="bioRxiv">
        <title>The Genome of the Zebra Mussel, Dreissena polymorpha: A Resource for Invasive Species Research.</title>
        <authorList>
            <person name="McCartney M.A."/>
            <person name="Auch B."/>
            <person name="Kono T."/>
            <person name="Mallez S."/>
            <person name="Zhang Y."/>
            <person name="Obille A."/>
            <person name="Becker A."/>
            <person name="Abrahante J.E."/>
            <person name="Garbe J."/>
            <person name="Badalamenti J.P."/>
            <person name="Herman A."/>
            <person name="Mangelson H."/>
            <person name="Liachko I."/>
            <person name="Sullivan S."/>
            <person name="Sone E.D."/>
            <person name="Koren S."/>
            <person name="Silverstein K.A.T."/>
            <person name="Beckman K.B."/>
            <person name="Gohl D.M."/>
        </authorList>
    </citation>
    <scope>NUCLEOTIDE SEQUENCE</scope>
    <source>
        <strain evidence="2">Duluth1</strain>
        <tissue evidence="2">Whole animal</tissue>
    </source>
</reference>
<reference evidence="2" key="2">
    <citation type="submission" date="2020-11" db="EMBL/GenBank/DDBJ databases">
        <authorList>
            <person name="McCartney M.A."/>
            <person name="Auch B."/>
            <person name="Kono T."/>
            <person name="Mallez S."/>
            <person name="Becker A."/>
            <person name="Gohl D.M."/>
            <person name="Silverstein K.A.T."/>
            <person name="Koren S."/>
            <person name="Bechman K.B."/>
            <person name="Herman A."/>
            <person name="Abrahante J.E."/>
            <person name="Garbe J."/>
        </authorList>
    </citation>
    <scope>NUCLEOTIDE SEQUENCE</scope>
    <source>
        <strain evidence="2">Duluth1</strain>
        <tissue evidence="2">Whole animal</tissue>
    </source>
</reference>
<name>A0A9D4GSJ3_DREPO</name>
<keyword evidence="3" id="KW-1185">Reference proteome</keyword>
<gene>
    <name evidence="2" type="ORF">DPMN_122810</name>
</gene>
<evidence type="ECO:0000256" key="1">
    <source>
        <dbReference type="SAM" id="MobiDB-lite"/>
    </source>
</evidence>
<dbReference type="Proteomes" id="UP000828390">
    <property type="component" value="Unassembled WGS sequence"/>
</dbReference>
<sequence>MFRLQSRSHCFEATNTSQKWPLAALKATSGSNSQMLARTYSYIKKCNYEQDGGHNQYFNINLENTKPEAKTSSGNRAATSSQKSHLNTKNNLAATKRQLVAATEPQLVARAEQELAVATKPELVAATEPQLLLLSRNIAATEPLIVAAGPKDS</sequence>
<protein>
    <submittedName>
        <fullName evidence="2">Uncharacterized protein</fullName>
    </submittedName>
</protein>
<dbReference type="EMBL" id="JAIWYP010000005">
    <property type="protein sequence ID" value="KAH3821053.1"/>
    <property type="molecule type" value="Genomic_DNA"/>
</dbReference>
<dbReference type="AlphaFoldDB" id="A0A9D4GSJ3"/>
<organism evidence="2 3">
    <name type="scientific">Dreissena polymorpha</name>
    <name type="common">Zebra mussel</name>
    <name type="synonym">Mytilus polymorpha</name>
    <dbReference type="NCBI Taxonomy" id="45954"/>
    <lineage>
        <taxon>Eukaryota</taxon>
        <taxon>Metazoa</taxon>
        <taxon>Spiralia</taxon>
        <taxon>Lophotrochozoa</taxon>
        <taxon>Mollusca</taxon>
        <taxon>Bivalvia</taxon>
        <taxon>Autobranchia</taxon>
        <taxon>Heteroconchia</taxon>
        <taxon>Euheterodonta</taxon>
        <taxon>Imparidentia</taxon>
        <taxon>Neoheterodontei</taxon>
        <taxon>Myida</taxon>
        <taxon>Dreissenoidea</taxon>
        <taxon>Dreissenidae</taxon>
        <taxon>Dreissena</taxon>
    </lineage>
</organism>
<feature type="region of interest" description="Disordered" evidence="1">
    <location>
        <begin position="66"/>
        <end position="92"/>
    </location>
</feature>
<evidence type="ECO:0000313" key="2">
    <source>
        <dbReference type="EMBL" id="KAH3821053.1"/>
    </source>
</evidence>
<evidence type="ECO:0000313" key="3">
    <source>
        <dbReference type="Proteomes" id="UP000828390"/>
    </source>
</evidence>
<proteinExistence type="predicted"/>
<accession>A0A9D4GSJ3</accession>
<comment type="caution">
    <text evidence="2">The sequence shown here is derived from an EMBL/GenBank/DDBJ whole genome shotgun (WGS) entry which is preliminary data.</text>
</comment>